<dbReference type="RefSeq" id="WP_323295647.1">
    <property type="nucleotide sequence ID" value="NZ_JAYFUM010000006.1"/>
</dbReference>
<reference evidence="1 2" key="1">
    <citation type="submission" date="2023-12" db="EMBL/GenBank/DDBJ databases">
        <title>Novel species of the genus Arcicella isolated from rivers.</title>
        <authorList>
            <person name="Lu H."/>
        </authorList>
    </citation>
    <scope>NUCLEOTIDE SEQUENCE [LARGE SCALE GENOMIC DNA]</scope>
    <source>
        <strain evidence="1 2">KCTC 23307</strain>
    </source>
</reference>
<dbReference type="EMBL" id="JAYFUM010000006">
    <property type="protein sequence ID" value="MEA5138478.1"/>
    <property type="molecule type" value="Genomic_DNA"/>
</dbReference>
<keyword evidence="2" id="KW-1185">Reference proteome</keyword>
<accession>A0ABU5Q7B0</accession>
<proteinExistence type="predicted"/>
<protein>
    <submittedName>
        <fullName evidence="1">Uncharacterized protein</fullName>
    </submittedName>
</protein>
<comment type="caution">
    <text evidence="1">The sequence shown here is derived from an EMBL/GenBank/DDBJ whole genome shotgun (WGS) entry which is preliminary data.</text>
</comment>
<gene>
    <name evidence="1" type="ORF">VB248_05025</name>
</gene>
<evidence type="ECO:0000313" key="1">
    <source>
        <dbReference type="EMBL" id="MEA5138478.1"/>
    </source>
</evidence>
<evidence type="ECO:0000313" key="2">
    <source>
        <dbReference type="Proteomes" id="UP001302949"/>
    </source>
</evidence>
<name>A0ABU5Q7B0_9BACT</name>
<sequence length="144" mass="16675">MKTDKSIHNICIASIKRSTIKPYNFKWTKFYETNSDFSDKGFQIELDENELFICSTLIDKDNFSILTTRKLLTQHDGQLYSENIQGAIDKLYGDFKGYKNDDFTFGLVQLQNGNELKYFIETGKASMIMINGVRTLIRATQMNK</sequence>
<organism evidence="1 2">
    <name type="scientific">Arcicella rigui</name>
    <dbReference type="NCBI Taxonomy" id="797020"/>
    <lineage>
        <taxon>Bacteria</taxon>
        <taxon>Pseudomonadati</taxon>
        <taxon>Bacteroidota</taxon>
        <taxon>Cytophagia</taxon>
        <taxon>Cytophagales</taxon>
        <taxon>Flectobacillaceae</taxon>
        <taxon>Arcicella</taxon>
    </lineage>
</organism>
<dbReference type="Proteomes" id="UP001302949">
    <property type="component" value="Unassembled WGS sequence"/>
</dbReference>